<keyword evidence="1" id="KW-1185">Reference proteome</keyword>
<dbReference type="GeneID" id="117650531"/>
<organism evidence="2">
    <name type="scientific">Thrips palmi</name>
    <name type="common">Melon thrips</name>
    <dbReference type="NCBI Taxonomy" id="161013"/>
    <lineage>
        <taxon>Eukaryota</taxon>
        <taxon>Metazoa</taxon>
        <taxon>Ecdysozoa</taxon>
        <taxon>Arthropoda</taxon>
        <taxon>Hexapoda</taxon>
        <taxon>Insecta</taxon>
        <taxon>Pterygota</taxon>
        <taxon>Neoptera</taxon>
        <taxon>Paraneoptera</taxon>
        <taxon>Thysanoptera</taxon>
        <taxon>Terebrantia</taxon>
        <taxon>Thripoidea</taxon>
        <taxon>Thripidae</taxon>
        <taxon>Thrips</taxon>
    </lineage>
</organism>
<sequence>MASTRLQTDLWLIGQPASEITGGKLPLTSQVLQRFFYLHNIDGKPLRDSARETIEETLPFWVKAGVPTQEVRNATDALLRLHRDYVSLKKNINRTGKIYDDRRQDFQDRLSRTYDLATVDAVSRMEEEIKKTKDLKRKAAMVEDLQFYKQQIETRKGTLGNVDPLEIKKMKRDERKKEKERILQEKYHEEKMKCEESMKKVDWVDVKEELPDEDLPESREKDEDFKMENNYLKRKVKTDVLTPTLLASLDRNALTDRKALRTVSETASALGHDLKDVNLSRSTIRRYRESSRANARGRLPDDFTLDGPVVLHWDGKRLEEDGAWVERLVVVAVDLKSGSEQLLGIVRLPDGTGKSQADAVLSLAREWDLAHRVVGLSFDTTASNTSPAKGACVLIELGLGRKLLRLACRHHVLELPVKGGFEALIGKSQSPDIPLFSRFRAFWKNIDQGKYVNARQLQLIRRIPEADEIIVFCKEQLLQEKQPRDDYRMLLLYTIIFLGGVPPGGVKFYEPITVSKTRFMAGAIYCILICMFSRQFSLSAQEKTAASETAVFVVTEHIQVWFLSRISAVAPRTDLEYLKTITRDVLRNKKNDARKTMWKTAGGKFLGHLWYLCPELATLALFDRQVDQETKLSIVAAMNAGEDMEEDDLPNKGFIVKLENSVLSLTLPSFVNAGSKYFFHKLGVQPDFLSLHPSEWPSNSNFKEIEVLVKNLPVVNDAAERNVRIATDFHNILTKNEDQRQGLFLNVANDRKSVSQK</sequence>
<proteinExistence type="predicted"/>
<dbReference type="PANTHER" id="PTHR46113">
    <property type="entry name" value="SNAC DOMAIN-CONTAINING PROTEIN"/>
    <property type="match status" value="1"/>
</dbReference>
<dbReference type="OrthoDB" id="6589276at2759"/>
<dbReference type="RefSeq" id="XP_034249919.1">
    <property type="nucleotide sequence ID" value="XM_034394028.1"/>
</dbReference>
<reference evidence="2" key="1">
    <citation type="submission" date="2025-08" db="UniProtKB">
        <authorList>
            <consortium name="RefSeq"/>
        </authorList>
    </citation>
    <scope>IDENTIFICATION</scope>
    <source>
        <tissue evidence="2">Total insect</tissue>
    </source>
</reference>
<dbReference type="Proteomes" id="UP000515158">
    <property type="component" value="Unplaced"/>
</dbReference>
<evidence type="ECO:0000313" key="2">
    <source>
        <dbReference type="RefSeq" id="XP_034249919.1"/>
    </source>
</evidence>
<dbReference type="AlphaFoldDB" id="A0A6P8ZXV3"/>
<dbReference type="PANTHER" id="PTHR46113:SF1">
    <property type="entry name" value="PEPTIDASE M17 LEUCYL AMINOPEPTIDASE N-TERMINAL DOMAIN-CONTAINING PROTEIN"/>
    <property type="match status" value="1"/>
</dbReference>
<accession>A0A6P8ZXV3</accession>
<evidence type="ECO:0000313" key="1">
    <source>
        <dbReference type="Proteomes" id="UP000515158"/>
    </source>
</evidence>
<gene>
    <name evidence="2" type="primary">LOC117650531</name>
</gene>
<dbReference type="KEGG" id="tpal:117650531"/>
<dbReference type="InParanoid" id="A0A6P8ZXV3"/>
<protein>
    <submittedName>
        <fullName evidence="2">Uncharacterized protein LOC117650531</fullName>
    </submittedName>
</protein>
<name>A0A6P8ZXV3_THRPL</name>